<dbReference type="Pfam" id="PF05742">
    <property type="entry name" value="TANGO2"/>
    <property type="match status" value="1"/>
</dbReference>
<accession>A0A857JKL3</accession>
<protein>
    <recommendedName>
        <fullName evidence="3">NRDE family protein</fullName>
    </recommendedName>
</protein>
<dbReference type="RefSeq" id="WP_160180008.1">
    <property type="nucleotide sequence ID" value="NZ_CP047656.1"/>
</dbReference>
<dbReference type="PANTHER" id="PTHR17985">
    <property type="entry name" value="SER/THR-RICH PROTEIN T10 IN DGCR REGION"/>
    <property type="match status" value="1"/>
</dbReference>
<dbReference type="EMBL" id="CP047656">
    <property type="protein sequence ID" value="QHJ12096.1"/>
    <property type="molecule type" value="Genomic_DNA"/>
</dbReference>
<dbReference type="KEGG" id="pmes:FX988_02347"/>
<sequence length="255" mass="28949">MCILFIAVNQHTDYPLIVAANRDEFFERPTSESSFWSEHPHILAGKDLRAGGTWMGINQRGKLSALTNIRDPQRIASDATSRGELVSDYLHHSPSSEEYLARISANAEKYNGFNLLFGDWNDLYVFNNHTLQSDKLTTGVYGLSNASLNTPWPKTLHGMTQLTEYCQDSQSLESEQLFALLKNQTKAKDDTLPQTGVPIEWERKLSSIFIQSPEYGTRSSTLLLVNNQQHVSWQERTFNNEAQCIAENSYHFAIK</sequence>
<reference evidence="1 2" key="1">
    <citation type="submission" date="2019-12" db="EMBL/GenBank/DDBJ databases">
        <title>Genome sequencing and assembly of endphytes of Porphyra tenera.</title>
        <authorList>
            <person name="Park J.M."/>
            <person name="Shin R."/>
            <person name="Jo S.H."/>
        </authorList>
    </citation>
    <scope>NUCLEOTIDE SEQUENCE [LARGE SCALE GENOMIC DNA]</scope>
    <source>
        <strain evidence="1 2">GPM4</strain>
    </source>
</reference>
<evidence type="ECO:0000313" key="2">
    <source>
        <dbReference type="Proteomes" id="UP000464524"/>
    </source>
</evidence>
<dbReference type="OrthoDB" id="4380123at2"/>
<evidence type="ECO:0008006" key="3">
    <source>
        <dbReference type="Google" id="ProtNLM"/>
    </source>
</evidence>
<dbReference type="Proteomes" id="UP000464524">
    <property type="component" value="Chromosome"/>
</dbReference>
<dbReference type="PANTHER" id="PTHR17985:SF8">
    <property type="entry name" value="TRANSPORT AND GOLGI ORGANIZATION PROTEIN 2 HOMOLOG"/>
    <property type="match status" value="1"/>
</dbReference>
<dbReference type="AlphaFoldDB" id="A0A857JKL3"/>
<gene>
    <name evidence="1" type="ORF">FX988_02347</name>
</gene>
<dbReference type="Gene3D" id="3.60.60.10">
    <property type="entry name" value="Penicillin V Acylase, Chain A"/>
    <property type="match status" value="1"/>
</dbReference>
<name>A0A857JKL3_9ALTE</name>
<keyword evidence="2" id="KW-1185">Reference proteome</keyword>
<proteinExistence type="predicted"/>
<dbReference type="InterPro" id="IPR008551">
    <property type="entry name" value="TANGO2"/>
</dbReference>
<evidence type="ECO:0000313" key="1">
    <source>
        <dbReference type="EMBL" id="QHJ12096.1"/>
    </source>
</evidence>
<organism evidence="1 2">
    <name type="scientific">Paraglaciecola mesophila</name>
    <dbReference type="NCBI Taxonomy" id="197222"/>
    <lineage>
        <taxon>Bacteria</taxon>
        <taxon>Pseudomonadati</taxon>
        <taxon>Pseudomonadota</taxon>
        <taxon>Gammaproteobacteria</taxon>
        <taxon>Alteromonadales</taxon>
        <taxon>Alteromonadaceae</taxon>
        <taxon>Paraglaciecola</taxon>
    </lineage>
</organism>